<proteinExistence type="predicted"/>
<organism evidence="1 2">
    <name type="scientific">Dyadobacter flavalbus</name>
    <dbReference type="NCBI Taxonomy" id="2579942"/>
    <lineage>
        <taxon>Bacteria</taxon>
        <taxon>Pseudomonadati</taxon>
        <taxon>Bacteroidota</taxon>
        <taxon>Cytophagia</taxon>
        <taxon>Cytophagales</taxon>
        <taxon>Spirosomataceae</taxon>
        <taxon>Dyadobacter</taxon>
    </lineage>
</organism>
<dbReference type="Proteomes" id="UP000323994">
    <property type="component" value="Unassembled WGS sequence"/>
</dbReference>
<protein>
    <submittedName>
        <fullName evidence="1">Trypsin-like peptidase domain-containing protein</fullName>
    </submittedName>
</protein>
<dbReference type="SUPFAM" id="SSF50494">
    <property type="entry name" value="Trypsin-like serine proteases"/>
    <property type="match status" value="1"/>
</dbReference>
<dbReference type="RefSeq" id="WP_139011388.1">
    <property type="nucleotide sequence ID" value="NZ_VBSN01000027.1"/>
</dbReference>
<evidence type="ECO:0000313" key="2">
    <source>
        <dbReference type="Proteomes" id="UP000323994"/>
    </source>
</evidence>
<dbReference type="OrthoDB" id="1247050at2"/>
<dbReference type="InterPro" id="IPR009003">
    <property type="entry name" value="Peptidase_S1_PA"/>
</dbReference>
<sequence length="271" mass="30837">MTDSDANKVFNEYHRKLFEISESHINRHTIALMSARNGIIRPLGSGVFFHDQGLYFIFTAAHVVKDYPELLVQGPAGVIYLSVPDAYIYYHPDNKLDVAFILLSNNLGAFLSLQYNPVGKDGFLLNHQPVRVNRYALVGFPGARVRHKGNRLKLACNTYLLQSSPDRVYNYYDRPKSDYYLLNMHGKTLNNHGNPYKAKSPRGMSGCGLWLISYEIIEEQMKLSYLLIGIFTEKINGKYLTLSATNISHVFKGIEECSRRAFQVRFGQANS</sequence>
<gene>
    <name evidence="1" type="ORF">FEM33_07170</name>
</gene>
<reference evidence="1 2" key="1">
    <citation type="submission" date="2019-05" db="EMBL/GenBank/DDBJ databases">
        <authorList>
            <person name="Qu J.-H."/>
        </authorList>
    </citation>
    <scope>NUCLEOTIDE SEQUENCE [LARGE SCALE GENOMIC DNA]</scope>
    <source>
        <strain evidence="1 2">NS28</strain>
    </source>
</reference>
<comment type="caution">
    <text evidence="1">The sequence shown here is derived from an EMBL/GenBank/DDBJ whole genome shotgun (WGS) entry which is preliminary data.</text>
</comment>
<dbReference type="AlphaFoldDB" id="A0A5M8QVP5"/>
<keyword evidence="2" id="KW-1185">Reference proteome</keyword>
<evidence type="ECO:0000313" key="1">
    <source>
        <dbReference type="EMBL" id="KAA6440375.1"/>
    </source>
</evidence>
<name>A0A5M8QVP5_9BACT</name>
<dbReference type="EMBL" id="VBSN01000027">
    <property type="protein sequence ID" value="KAA6440375.1"/>
    <property type="molecule type" value="Genomic_DNA"/>
</dbReference>
<accession>A0A5M8QVP5</accession>